<dbReference type="InterPro" id="IPR004695">
    <property type="entry name" value="SLAC1/Mae1/Ssu1/TehA"/>
</dbReference>
<comment type="subcellular location">
    <subcellularLocation>
        <location evidence="1">Membrane</location>
        <topology evidence="1">Multi-pass membrane protein</topology>
    </subcellularLocation>
</comment>
<keyword evidence="4 5" id="KW-0472">Membrane</keyword>
<comment type="caution">
    <text evidence="6">The sequence shown here is derived from an EMBL/GenBank/DDBJ whole genome shotgun (WGS) entry which is preliminary data.</text>
</comment>
<evidence type="ECO:0000313" key="7">
    <source>
        <dbReference type="Proteomes" id="UP000601522"/>
    </source>
</evidence>
<dbReference type="PANTHER" id="PTHR37955:SF1">
    <property type="entry name" value="DEP DOMAIN-CONTAINING PROTEIN"/>
    <property type="match status" value="1"/>
</dbReference>
<dbReference type="AlphaFoldDB" id="A0A926EX68"/>
<dbReference type="InterPro" id="IPR052951">
    <property type="entry name" value="Tellurite_res_ion_channel"/>
</dbReference>
<dbReference type="GO" id="GO:0005886">
    <property type="term" value="C:plasma membrane"/>
    <property type="evidence" value="ECO:0007669"/>
    <property type="project" value="TreeGrafter"/>
</dbReference>
<feature type="transmembrane region" description="Helical" evidence="5">
    <location>
        <begin position="36"/>
        <end position="55"/>
    </location>
</feature>
<dbReference type="InterPro" id="IPR038665">
    <property type="entry name" value="Voltage-dep_anion_channel_sf"/>
</dbReference>
<keyword evidence="7" id="KW-1185">Reference proteome</keyword>
<feature type="transmembrane region" description="Helical" evidence="5">
    <location>
        <begin position="12"/>
        <end position="30"/>
    </location>
</feature>
<feature type="transmembrane region" description="Helical" evidence="5">
    <location>
        <begin position="212"/>
        <end position="232"/>
    </location>
</feature>
<accession>A0A926EX68</accession>
<evidence type="ECO:0000256" key="1">
    <source>
        <dbReference type="ARBA" id="ARBA00004141"/>
    </source>
</evidence>
<dbReference type="RefSeq" id="WP_249322961.1">
    <property type="nucleotide sequence ID" value="NZ_JACRTK010000001.1"/>
</dbReference>
<proteinExistence type="predicted"/>
<feature type="transmembrane region" description="Helical" evidence="5">
    <location>
        <begin position="154"/>
        <end position="175"/>
    </location>
</feature>
<keyword evidence="2 5" id="KW-0812">Transmembrane</keyword>
<dbReference type="GO" id="GO:0046583">
    <property type="term" value="F:monoatomic cation efflux transmembrane transporter activity"/>
    <property type="evidence" value="ECO:0007669"/>
    <property type="project" value="TreeGrafter"/>
</dbReference>
<dbReference type="CDD" id="cd09325">
    <property type="entry name" value="TDT_C4-dicarb_trans"/>
    <property type="match status" value="1"/>
</dbReference>
<feature type="transmembrane region" description="Helical" evidence="5">
    <location>
        <begin position="92"/>
        <end position="113"/>
    </location>
</feature>
<protein>
    <submittedName>
        <fullName evidence="6">TDT family transporter</fullName>
    </submittedName>
</protein>
<feature type="transmembrane region" description="Helical" evidence="5">
    <location>
        <begin position="67"/>
        <end position="86"/>
    </location>
</feature>
<feature type="transmembrane region" description="Helical" evidence="5">
    <location>
        <begin position="277"/>
        <end position="295"/>
    </location>
</feature>
<evidence type="ECO:0000256" key="3">
    <source>
        <dbReference type="ARBA" id="ARBA00022989"/>
    </source>
</evidence>
<evidence type="ECO:0000256" key="5">
    <source>
        <dbReference type="SAM" id="Phobius"/>
    </source>
</evidence>
<dbReference type="Pfam" id="PF03595">
    <property type="entry name" value="SLAC1"/>
    <property type="match status" value="1"/>
</dbReference>
<dbReference type="Gene3D" id="1.50.10.150">
    <property type="entry name" value="Voltage-dependent anion channel"/>
    <property type="match status" value="1"/>
</dbReference>
<name>A0A926EX68_9FIRM</name>
<reference evidence="6 7" key="1">
    <citation type="submission" date="2020-08" db="EMBL/GenBank/DDBJ databases">
        <title>Genome public.</title>
        <authorList>
            <person name="Liu C."/>
            <person name="Sun Q."/>
        </authorList>
    </citation>
    <scope>NUCLEOTIDE SEQUENCE [LARGE SCALE GENOMIC DNA]</scope>
    <source>
        <strain evidence="6 7">NSJ-26</strain>
    </source>
</reference>
<feature type="transmembrane region" description="Helical" evidence="5">
    <location>
        <begin position="244"/>
        <end position="265"/>
    </location>
</feature>
<organism evidence="6 7">
    <name type="scientific">Wansuia hejianensis</name>
    <dbReference type="NCBI Taxonomy" id="2763667"/>
    <lineage>
        <taxon>Bacteria</taxon>
        <taxon>Bacillati</taxon>
        <taxon>Bacillota</taxon>
        <taxon>Clostridia</taxon>
        <taxon>Lachnospirales</taxon>
        <taxon>Lachnospiraceae</taxon>
        <taxon>Wansuia</taxon>
    </lineage>
</organism>
<evidence type="ECO:0000256" key="4">
    <source>
        <dbReference type="ARBA" id="ARBA00023136"/>
    </source>
</evidence>
<evidence type="ECO:0000313" key="6">
    <source>
        <dbReference type="EMBL" id="MBC8590135.1"/>
    </source>
</evidence>
<gene>
    <name evidence="6" type="ORF">H8689_03145</name>
</gene>
<feature type="transmembrane region" description="Helical" evidence="5">
    <location>
        <begin position="125"/>
        <end position="142"/>
    </location>
</feature>
<sequence length="309" mass="34646">MKKTLKRIPLPIVGLMLALGTIGNLVLSYGENNRKAFGILSGVIFVLVVLKIAAYPKDFINDLNNPVIASVFPTFSMGIMLLSTYIKPIEPSFAYLMWIAGIVIHIILMILFTQKYVLKLNIKQVFPSWFIPYVGIVVASVTAPAFDKVHIGKIAFWFGLITYFLILPIVLKRVFKIKEIPEPARPTIGILAAPVALCLAGYMNSFQEKNILMIWFLLALSQINLIYVLIQIPKLLKGGFYPSYSAFTFPLAISALSIKLVNGFFIKSGNPINILQYIVRFEEIIAIAMVLYVLLKYLEFIFAKAETAK</sequence>
<keyword evidence="3 5" id="KW-1133">Transmembrane helix</keyword>
<dbReference type="EMBL" id="JACRTK010000001">
    <property type="protein sequence ID" value="MBC8590135.1"/>
    <property type="molecule type" value="Genomic_DNA"/>
</dbReference>
<dbReference type="PANTHER" id="PTHR37955">
    <property type="entry name" value="TELLURITE RESISTANCE PROTEIN TEHA"/>
    <property type="match status" value="1"/>
</dbReference>
<evidence type="ECO:0000256" key="2">
    <source>
        <dbReference type="ARBA" id="ARBA00022692"/>
    </source>
</evidence>
<dbReference type="Proteomes" id="UP000601522">
    <property type="component" value="Unassembled WGS sequence"/>
</dbReference>